<proteinExistence type="predicted"/>
<dbReference type="OrthoDB" id="194358at2759"/>
<evidence type="ECO:0000259" key="2">
    <source>
        <dbReference type="Pfam" id="PF14420"/>
    </source>
</evidence>
<accession>A0A194W450</accession>
<evidence type="ECO:0000256" key="1">
    <source>
        <dbReference type="SAM" id="MobiDB-lite"/>
    </source>
</evidence>
<gene>
    <name evidence="3" type="ORF">VM1G_06452</name>
</gene>
<dbReference type="Proteomes" id="UP000078559">
    <property type="component" value="Chromosome 6"/>
</dbReference>
<dbReference type="PANTHER" id="PTHR38788:SF3">
    <property type="entry name" value="CLR5 DOMAIN-CONTAINING PROTEIN"/>
    <property type="match status" value="1"/>
</dbReference>
<evidence type="ECO:0000313" key="3">
    <source>
        <dbReference type="EMBL" id="KUI70825.1"/>
    </source>
</evidence>
<dbReference type="AlphaFoldDB" id="A0A194W450"/>
<feature type="domain" description="Clr5" evidence="2">
    <location>
        <begin position="56"/>
        <end position="108"/>
    </location>
</feature>
<dbReference type="EMBL" id="CM003103">
    <property type="protein sequence ID" value="KUI70825.1"/>
    <property type="molecule type" value="Genomic_DNA"/>
</dbReference>
<sequence length="532" mass="61383">MQFVRPEIMEALPSPPQSINSPASSSGAACPQPLVQRPKPAAPSARPSRRRGQYDPQVWEANKDRIRNLYLVQGQTLREVIDTMAKTYNFHATEKMFKIRIKQWGFSKNNTRKEVAQMLKARFVREAMGKRSEFTRNGRTVDIDDYLRRKGLTEYDVVDLESPVQEALRIVRCRTPPEPENLGLPERLKHQEGYVLAIRRALLFWASDPMEQDRNHWVTHDYSYIKDLRDALGLAERGDTGRAIETLQTVLQTKLRDVDMVDAVGGVWLMLVPVTWSHVPIIATTLFKYLVASGIIKSQKGHPVSSALKYVYDTMREGGLSELKFIVEHSLSTVFGEIERAMGSDYGIITRMWPWYVAERGPTTMWMMRGQILRRQQEYEAQFGIYSRESLWERLSYAVSFTPGSKEHLAHLQNLFEIGRLTNDIECLCIARGGAYFAYSYHWSVCKKEPAEYNMRLSLARYWFAEAYELERRMRALKPLYGTQPTNTPAQSYSSRCLNRREGSRFDYSDGMLSNECFSEEHNAAIRPGRLE</sequence>
<dbReference type="PROSITE" id="PS51257">
    <property type="entry name" value="PROKAR_LIPOPROTEIN"/>
    <property type="match status" value="1"/>
</dbReference>
<protein>
    <recommendedName>
        <fullName evidence="2">Clr5 domain-containing protein</fullName>
    </recommendedName>
</protein>
<feature type="region of interest" description="Disordered" evidence="1">
    <location>
        <begin position="1"/>
        <end position="58"/>
    </location>
</feature>
<name>A0A194W450_CYTMA</name>
<organism evidence="3 4">
    <name type="scientific">Cytospora mali</name>
    <name type="common">Apple Valsa canker fungus</name>
    <name type="synonym">Valsa mali</name>
    <dbReference type="NCBI Taxonomy" id="578113"/>
    <lineage>
        <taxon>Eukaryota</taxon>
        <taxon>Fungi</taxon>
        <taxon>Dikarya</taxon>
        <taxon>Ascomycota</taxon>
        <taxon>Pezizomycotina</taxon>
        <taxon>Sordariomycetes</taxon>
        <taxon>Sordariomycetidae</taxon>
        <taxon>Diaporthales</taxon>
        <taxon>Cytosporaceae</taxon>
        <taxon>Cytospora</taxon>
    </lineage>
</organism>
<dbReference type="PANTHER" id="PTHR38788">
    <property type="entry name" value="CLR5 DOMAIN-CONTAINING PROTEIN"/>
    <property type="match status" value="1"/>
</dbReference>
<feature type="compositionally biased region" description="Polar residues" evidence="1">
    <location>
        <begin position="17"/>
        <end position="27"/>
    </location>
</feature>
<evidence type="ECO:0000313" key="4">
    <source>
        <dbReference type="Proteomes" id="UP000078559"/>
    </source>
</evidence>
<dbReference type="InterPro" id="IPR025676">
    <property type="entry name" value="Clr5_dom"/>
</dbReference>
<reference evidence="3" key="1">
    <citation type="submission" date="2014-12" db="EMBL/GenBank/DDBJ databases">
        <title>Genome Sequence of Valsa Canker Pathogens Uncovers a Specific Adaption of Colonization on Woody Bark.</title>
        <authorList>
            <person name="Yin Z."/>
            <person name="Liu H."/>
            <person name="Gao X."/>
            <person name="Li Z."/>
            <person name="Song N."/>
            <person name="Ke X."/>
            <person name="Dai Q."/>
            <person name="Wu Y."/>
            <person name="Sun Y."/>
            <person name="Xu J.-R."/>
            <person name="Kang Z.K."/>
            <person name="Wang L."/>
            <person name="Huang L."/>
        </authorList>
    </citation>
    <scope>NUCLEOTIDE SEQUENCE [LARGE SCALE GENOMIC DNA]</scope>
    <source>
        <strain evidence="3">03-8</strain>
    </source>
</reference>
<keyword evidence="4" id="KW-1185">Reference proteome</keyword>
<dbReference type="Pfam" id="PF14420">
    <property type="entry name" value="Clr5"/>
    <property type="match status" value="1"/>
</dbReference>
<feature type="compositionally biased region" description="Low complexity" evidence="1">
    <location>
        <begin position="37"/>
        <end position="46"/>
    </location>
</feature>